<dbReference type="OrthoDB" id="6423392at2759"/>
<dbReference type="EMBL" id="BGPR01177786">
    <property type="protein sequence ID" value="GBM52579.1"/>
    <property type="molecule type" value="Genomic_DNA"/>
</dbReference>
<dbReference type="AlphaFoldDB" id="A0A4Y2GIM9"/>
<dbReference type="Proteomes" id="UP000499080">
    <property type="component" value="Unassembled WGS sequence"/>
</dbReference>
<evidence type="ECO:0000313" key="2">
    <source>
        <dbReference type="Proteomes" id="UP000499080"/>
    </source>
</evidence>
<sequence>KNPIPNPEVRSYYLTVQDASEKRNFLGISGDLALKVSSGLVDIRGAGEYLRDNSNAEKSVEILIKMTFTT</sequence>
<organism evidence="1 2">
    <name type="scientific">Araneus ventricosus</name>
    <name type="common">Orbweaver spider</name>
    <name type="synonym">Epeira ventricosa</name>
    <dbReference type="NCBI Taxonomy" id="182803"/>
    <lineage>
        <taxon>Eukaryota</taxon>
        <taxon>Metazoa</taxon>
        <taxon>Ecdysozoa</taxon>
        <taxon>Arthropoda</taxon>
        <taxon>Chelicerata</taxon>
        <taxon>Arachnida</taxon>
        <taxon>Araneae</taxon>
        <taxon>Araneomorphae</taxon>
        <taxon>Entelegynae</taxon>
        <taxon>Araneoidea</taxon>
        <taxon>Araneidae</taxon>
        <taxon>Araneus</taxon>
    </lineage>
</organism>
<protein>
    <submittedName>
        <fullName evidence="1">Uncharacterized protein</fullName>
    </submittedName>
</protein>
<reference evidence="1 2" key="1">
    <citation type="journal article" date="2019" name="Sci. Rep.">
        <title>Orb-weaving spider Araneus ventricosus genome elucidates the spidroin gene catalogue.</title>
        <authorList>
            <person name="Kono N."/>
            <person name="Nakamura H."/>
            <person name="Ohtoshi R."/>
            <person name="Moran D.A.P."/>
            <person name="Shinohara A."/>
            <person name="Yoshida Y."/>
            <person name="Fujiwara M."/>
            <person name="Mori M."/>
            <person name="Tomita M."/>
            <person name="Arakawa K."/>
        </authorList>
    </citation>
    <scope>NUCLEOTIDE SEQUENCE [LARGE SCALE GENOMIC DNA]</scope>
</reference>
<name>A0A4Y2GIM9_ARAVE</name>
<feature type="non-terminal residue" evidence="1">
    <location>
        <position position="1"/>
    </location>
</feature>
<proteinExistence type="predicted"/>
<keyword evidence="2" id="KW-1185">Reference proteome</keyword>
<evidence type="ECO:0000313" key="1">
    <source>
        <dbReference type="EMBL" id="GBM52579.1"/>
    </source>
</evidence>
<feature type="non-terminal residue" evidence="1">
    <location>
        <position position="70"/>
    </location>
</feature>
<accession>A0A4Y2GIM9</accession>
<gene>
    <name evidence="1" type="ORF">AVEN_68726_1</name>
</gene>
<comment type="caution">
    <text evidence="1">The sequence shown here is derived from an EMBL/GenBank/DDBJ whole genome shotgun (WGS) entry which is preliminary data.</text>
</comment>